<evidence type="ECO:0000256" key="1">
    <source>
        <dbReference type="SAM" id="MobiDB-lite"/>
    </source>
</evidence>
<name>A0A167PYE6_CORDF</name>
<evidence type="ECO:0000313" key="3">
    <source>
        <dbReference type="Proteomes" id="UP000076881"/>
    </source>
</evidence>
<proteinExistence type="predicted"/>
<evidence type="ECO:0000313" key="2">
    <source>
        <dbReference type="EMBL" id="OAA57142.1"/>
    </source>
</evidence>
<feature type="compositionally biased region" description="Basic and acidic residues" evidence="1">
    <location>
        <begin position="64"/>
        <end position="80"/>
    </location>
</feature>
<dbReference type="AlphaFoldDB" id="A0A167PYE6"/>
<accession>A0A167PYE6</accession>
<keyword evidence="3" id="KW-1185">Reference proteome</keyword>
<dbReference type="EMBL" id="AZHF01000031">
    <property type="protein sequence ID" value="OAA57142.1"/>
    <property type="molecule type" value="Genomic_DNA"/>
</dbReference>
<feature type="region of interest" description="Disordered" evidence="1">
    <location>
        <begin position="1"/>
        <end position="22"/>
    </location>
</feature>
<feature type="region of interest" description="Disordered" evidence="1">
    <location>
        <begin position="51"/>
        <end position="100"/>
    </location>
</feature>
<organism evidence="2 3">
    <name type="scientific">Akanthomyces lecanii RCEF 1005</name>
    <dbReference type="NCBI Taxonomy" id="1081108"/>
    <lineage>
        <taxon>Eukaryota</taxon>
        <taxon>Fungi</taxon>
        <taxon>Dikarya</taxon>
        <taxon>Ascomycota</taxon>
        <taxon>Pezizomycotina</taxon>
        <taxon>Sordariomycetes</taxon>
        <taxon>Hypocreomycetidae</taxon>
        <taxon>Hypocreales</taxon>
        <taxon>Cordycipitaceae</taxon>
        <taxon>Akanthomyces</taxon>
        <taxon>Cordyceps confragosa</taxon>
    </lineage>
</organism>
<protein>
    <submittedName>
        <fullName evidence="2">Uncharacterized protein</fullName>
    </submittedName>
</protein>
<sequence>MAMDYEATLQGRRGSHDGVERGEQRDIGEAAASGAVRGALAAQHAGRHCIGRRDCFRGGGGRGDAADDRERADGGGEWRGVRAAGHGSRSQRQQQHRWDG</sequence>
<reference evidence="2 3" key="1">
    <citation type="journal article" date="2016" name="Genome Biol. Evol.">
        <title>Divergent and convergent evolution of fungal pathogenicity.</title>
        <authorList>
            <person name="Shang Y."/>
            <person name="Xiao G."/>
            <person name="Zheng P."/>
            <person name="Cen K."/>
            <person name="Zhan S."/>
            <person name="Wang C."/>
        </authorList>
    </citation>
    <scope>NUCLEOTIDE SEQUENCE [LARGE SCALE GENOMIC DNA]</scope>
    <source>
        <strain evidence="2 3">RCEF 1005</strain>
    </source>
</reference>
<gene>
    <name evidence="2" type="ORF">LEL_10932</name>
</gene>
<comment type="caution">
    <text evidence="2">The sequence shown here is derived from an EMBL/GenBank/DDBJ whole genome shotgun (WGS) entry which is preliminary data.</text>
</comment>
<dbReference type="Proteomes" id="UP000076881">
    <property type="component" value="Unassembled WGS sequence"/>
</dbReference>